<evidence type="ECO:0000313" key="2">
    <source>
        <dbReference type="Proteomes" id="UP001279734"/>
    </source>
</evidence>
<dbReference type="EMBL" id="BSYO01000005">
    <property type="protein sequence ID" value="GMH04848.1"/>
    <property type="molecule type" value="Genomic_DNA"/>
</dbReference>
<comment type="caution">
    <text evidence="1">The sequence shown here is derived from an EMBL/GenBank/DDBJ whole genome shotgun (WGS) entry which is preliminary data.</text>
</comment>
<keyword evidence="2" id="KW-1185">Reference proteome</keyword>
<gene>
    <name evidence="1" type="ORF">Nepgr_006688</name>
</gene>
<evidence type="ECO:0000313" key="1">
    <source>
        <dbReference type="EMBL" id="GMH04848.1"/>
    </source>
</evidence>
<accession>A0AAD3S5G9</accession>
<name>A0AAD3S5G9_NEPGR</name>
<sequence>MIQKSDSGLVDFSDTEISLAAAFPGFCCPDTVIESSAPETMHSCWLVSQCCCQCCGTWLVSSLDQFSLGVLWVFAWLLRSWPSLL</sequence>
<reference evidence="1" key="1">
    <citation type="submission" date="2023-05" db="EMBL/GenBank/DDBJ databases">
        <title>Nepenthes gracilis genome sequencing.</title>
        <authorList>
            <person name="Fukushima K."/>
        </authorList>
    </citation>
    <scope>NUCLEOTIDE SEQUENCE</scope>
    <source>
        <strain evidence="1">SING2019-196</strain>
    </source>
</reference>
<dbReference type="AlphaFoldDB" id="A0AAD3S5G9"/>
<protein>
    <submittedName>
        <fullName evidence="1">Uncharacterized protein</fullName>
    </submittedName>
</protein>
<dbReference type="Proteomes" id="UP001279734">
    <property type="component" value="Unassembled WGS sequence"/>
</dbReference>
<proteinExistence type="predicted"/>
<organism evidence="1 2">
    <name type="scientific">Nepenthes gracilis</name>
    <name type="common">Slender pitcher plant</name>
    <dbReference type="NCBI Taxonomy" id="150966"/>
    <lineage>
        <taxon>Eukaryota</taxon>
        <taxon>Viridiplantae</taxon>
        <taxon>Streptophyta</taxon>
        <taxon>Embryophyta</taxon>
        <taxon>Tracheophyta</taxon>
        <taxon>Spermatophyta</taxon>
        <taxon>Magnoliopsida</taxon>
        <taxon>eudicotyledons</taxon>
        <taxon>Gunneridae</taxon>
        <taxon>Pentapetalae</taxon>
        <taxon>Caryophyllales</taxon>
        <taxon>Nepenthaceae</taxon>
        <taxon>Nepenthes</taxon>
    </lineage>
</organism>